<sequence>MRRLFILLSLPLLFFACRKWAADDLDYLSKRAVYNQKVFAPVLGRTTLYSQIFNTDNSTTPINFRILNVRYKKDGKPTNDFDQKVEALVWKSSYTGYEKSLAEIEAKRGIETHSVFEVRQQSGDFVLWAEAVGTAMRQQPDSGYLFDVEASNSGGTNMYKDISLMPFREQAYAPYEYDAITGAHRANYPNPNDSSVFELIYNHPGVYNMIDDATNLPLKGDSVRVFFHRKGNGNSLSFKFMDKDSLPIDPQKFNLTPWDSILHGFNRQMTATEVTYEVAYPIPAMRFRTKYTNGDGSQAYVRFSFTRVGFGNVRETGVLDLNFNIYQKGDWEIIFYFRNNPRFRDE</sequence>
<dbReference type="EMBL" id="FNBN01000006">
    <property type="protein sequence ID" value="SDG72043.1"/>
    <property type="molecule type" value="Genomic_DNA"/>
</dbReference>
<gene>
    <name evidence="2" type="ORF">SAMN04488121_10620</name>
</gene>
<keyword evidence="1" id="KW-0732">Signal</keyword>
<dbReference type="Pfam" id="PF16398">
    <property type="entry name" value="DUF5007"/>
    <property type="match status" value="1"/>
</dbReference>
<name>A0A1G7WJB0_CHIFI</name>
<feature type="chain" id="PRO_5011729859" description="DUF5007 domain-containing protein" evidence="1">
    <location>
        <begin position="22"/>
        <end position="346"/>
    </location>
</feature>
<accession>A0A1G7WJB0</accession>
<evidence type="ECO:0000256" key="1">
    <source>
        <dbReference type="SAM" id="SignalP"/>
    </source>
</evidence>
<evidence type="ECO:0000313" key="3">
    <source>
        <dbReference type="Proteomes" id="UP000199045"/>
    </source>
</evidence>
<dbReference type="STRING" id="104663.SAMN04488121_10620"/>
<dbReference type="Proteomes" id="UP000199045">
    <property type="component" value="Unassembled WGS sequence"/>
</dbReference>
<organism evidence="2 3">
    <name type="scientific">Chitinophaga filiformis</name>
    <name type="common">Myxococcus filiformis</name>
    <name type="synonym">Flexibacter filiformis</name>
    <dbReference type="NCBI Taxonomy" id="104663"/>
    <lineage>
        <taxon>Bacteria</taxon>
        <taxon>Pseudomonadati</taxon>
        <taxon>Bacteroidota</taxon>
        <taxon>Chitinophagia</taxon>
        <taxon>Chitinophagales</taxon>
        <taxon>Chitinophagaceae</taxon>
        <taxon>Chitinophaga</taxon>
    </lineage>
</organism>
<protein>
    <recommendedName>
        <fullName evidence="4">DUF5007 domain-containing protein</fullName>
    </recommendedName>
</protein>
<dbReference type="InterPro" id="IPR032173">
    <property type="entry name" value="DUF5007"/>
</dbReference>
<evidence type="ECO:0008006" key="4">
    <source>
        <dbReference type="Google" id="ProtNLM"/>
    </source>
</evidence>
<dbReference type="OrthoDB" id="737630at2"/>
<proteinExistence type="predicted"/>
<evidence type="ECO:0000313" key="2">
    <source>
        <dbReference type="EMBL" id="SDG72043.1"/>
    </source>
</evidence>
<reference evidence="2 3" key="1">
    <citation type="submission" date="2016-10" db="EMBL/GenBank/DDBJ databases">
        <authorList>
            <person name="de Groot N.N."/>
        </authorList>
    </citation>
    <scope>NUCLEOTIDE SEQUENCE [LARGE SCALE GENOMIC DNA]</scope>
    <source>
        <strain evidence="2 3">DSM 527</strain>
    </source>
</reference>
<feature type="signal peptide" evidence="1">
    <location>
        <begin position="1"/>
        <end position="21"/>
    </location>
</feature>
<dbReference type="RefSeq" id="WP_089835107.1">
    <property type="nucleotide sequence ID" value="NZ_FNBN01000006.1"/>
</dbReference>
<dbReference type="AlphaFoldDB" id="A0A1G7WJB0"/>
<dbReference type="PROSITE" id="PS51257">
    <property type="entry name" value="PROKAR_LIPOPROTEIN"/>
    <property type="match status" value="1"/>
</dbReference>